<accession>A0A5C5VGI6</accession>
<comment type="caution">
    <text evidence="1">The sequence shown here is derived from an EMBL/GenBank/DDBJ whole genome shotgun (WGS) entry which is preliminary data.</text>
</comment>
<proteinExistence type="predicted"/>
<organism evidence="1 2">
    <name type="scientific">Posidoniimonas corsicana</name>
    <dbReference type="NCBI Taxonomy" id="1938618"/>
    <lineage>
        <taxon>Bacteria</taxon>
        <taxon>Pseudomonadati</taxon>
        <taxon>Planctomycetota</taxon>
        <taxon>Planctomycetia</taxon>
        <taxon>Pirellulales</taxon>
        <taxon>Lacipirellulaceae</taxon>
        <taxon>Posidoniimonas</taxon>
    </lineage>
</organism>
<dbReference type="RefSeq" id="WP_146564040.1">
    <property type="nucleotide sequence ID" value="NZ_SIHJ01000001.1"/>
</dbReference>
<dbReference type="AlphaFoldDB" id="A0A5C5VGI6"/>
<dbReference type="Proteomes" id="UP000316714">
    <property type="component" value="Unassembled WGS sequence"/>
</dbReference>
<keyword evidence="2" id="KW-1185">Reference proteome</keyword>
<dbReference type="OrthoDB" id="255440at2"/>
<dbReference type="EMBL" id="SIHJ01000001">
    <property type="protein sequence ID" value="TWT36815.1"/>
    <property type="molecule type" value="Genomic_DNA"/>
</dbReference>
<sequence length="526" mass="57552">MSRADRSAYRQFRAPRGDGQSLVDPGWSDLPELVESNRRQSAALPYDFGGQSLAELRQAARFTLLHAAGALTESAADLPLVMTGHQPELYHPGVWFKNFLLDRLSREVGGRAVNLIIDSDLCRAPSVNAPTGDANGPRVEAVPFDAAAAPLPYEERGVADPALLRSFPQRVEEALGGLVEGPLVAELWPQVLSAVAAGANLGAAFCSARHTLEREWGLDTAEAPISAVCDSSPFRWFALDLLLRLDDFHAAHNQALAEYRAAHKIRTPAQPIPDLHRQDGWLEAPFWVWTDRDPTRRPLFARQSGGGLLLSNLAGGEWRLPDISSFNAGSAALAGLRFEQGVKIRSRALITTLFARLLLADVFIHGIGGAKYDQVAERAAELYYGFAPPPHATATATLRLPIPHDRVDRGRPVEIAADLRSLEFHPERHTTSPDAAAQAAIESKRRWVQTDKTPANAAERHRAITSANAALQPYVEEQRAALTAERSQVAAQIRAAALLESREYAFCLFPEEDLRERMERVVKVGG</sequence>
<reference evidence="1 2" key="1">
    <citation type="submission" date="2019-02" db="EMBL/GenBank/DDBJ databases">
        <title>Deep-cultivation of Planctomycetes and their phenomic and genomic characterization uncovers novel biology.</title>
        <authorList>
            <person name="Wiegand S."/>
            <person name="Jogler M."/>
            <person name="Boedeker C."/>
            <person name="Pinto D."/>
            <person name="Vollmers J."/>
            <person name="Rivas-Marin E."/>
            <person name="Kohn T."/>
            <person name="Peeters S.H."/>
            <person name="Heuer A."/>
            <person name="Rast P."/>
            <person name="Oberbeckmann S."/>
            <person name="Bunk B."/>
            <person name="Jeske O."/>
            <person name="Meyerdierks A."/>
            <person name="Storesund J.E."/>
            <person name="Kallscheuer N."/>
            <person name="Luecker S."/>
            <person name="Lage O.M."/>
            <person name="Pohl T."/>
            <person name="Merkel B.J."/>
            <person name="Hornburger P."/>
            <person name="Mueller R.-W."/>
            <person name="Bruemmer F."/>
            <person name="Labrenz M."/>
            <person name="Spormann A.M."/>
            <person name="Op Den Camp H."/>
            <person name="Overmann J."/>
            <person name="Amann R."/>
            <person name="Jetten M.S.M."/>
            <person name="Mascher T."/>
            <person name="Medema M.H."/>
            <person name="Devos D.P."/>
            <person name="Kaster A.-K."/>
            <person name="Ovreas L."/>
            <person name="Rohde M."/>
            <person name="Galperin M.Y."/>
            <person name="Jogler C."/>
        </authorList>
    </citation>
    <scope>NUCLEOTIDE SEQUENCE [LARGE SCALE GENOMIC DNA]</scope>
    <source>
        <strain evidence="1 2">KOR34</strain>
    </source>
</reference>
<evidence type="ECO:0000313" key="2">
    <source>
        <dbReference type="Proteomes" id="UP000316714"/>
    </source>
</evidence>
<evidence type="ECO:0000313" key="1">
    <source>
        <dbReference type="EMBL" id="TWT36815.1"/>
    </source>
</evidence>
<gene>
    <name evidence="1" type="ORF">KOR34_17600</name>
</gene>
<protein>
    <submittedName>
        <fullName evidence="1">Uncharacterized protein</fullName>
    </submittedName>
</protein>
<name>A0A5C5VGI6_9BACT</name>